<protein>
    <submittedName>
        <fullName evidence="3">3-(3-hydroxyphenyl)propionate hydroxylase</fullName>
    </submittedName>
</protein>
<comment type="caution">
    <text evidence="3">The sequence shown here is derived from an EMBL/GenBank/DDBJ whole genome shotgun (WGS) entry which is preliminary data.</text>
</comment>
<dbReference type="STRING" id="287986.DV20_13760"/>
<dbReference type="GO" id="GO:0019622">
    <property type="term" value="P:3-(3-hydroxy)phenylpropionate catabolic process"/>
    <property type="evidence" value="ECO:0007669"/>
    <property type="project" value="TreeGrafter"/>
</dbReference>
<dbReference type="OrthoDB" id="8670884at2"/>
<accession>A0A066U6Q5</accession>
<dbReference type="PANTHER" id="PTHR43476:SF3">
    <property type="entry name" value="FAD-BINDING MONOOXYGENASE"/>
    <property type="match status" value="1"/>
</dbReference>
<gene>
    <name evidence="3" type="ORF">DV20_13760</name>
</gene>
<dbReference type="Gene3D" id="3.50.50.60">
    <property type="entry name" value="FAD/NAD(P)-binding domain"/>
    <property type="match status" value="1"/>
</dbReference>
<dbReference type="GO" id="GO:0071949">
    <property type="term" value="F:FAD binding"/>
    <property type="evidence" value="ECO:0007669"/>
    <property type="project" value="InterPro"/>
</dbReference>
<dbReference type="eggNOG" id="COG0654">
    <property type="taxonomic scope" value="Bacteria"/>
</dbReference>
<organism evidence="3 4">
    <name type="scientific">Amycolatopsis rifamycinica</name>
    <dbReference type="NCBI Taxonomy" id="287986"/>
    <lineage>
        <taxon>Bacteria</taxon>
        <taxon>Bacillati</taxon>
        <taxon>Actinomycetota</taxon>
        <taxon>Actinomycetes</taxon>
        <taxon>Pseudonocardiales</taxon>
        <taxon>Pseudonocardiaceae</taxon>
        <taxon>Amycolatopsis</taxon>
    </lineage>
</organism>
<dbReference type="Pfam" id="PF01494">
    <property type="entry name" value="FAD_binding_3"/>
    <property type="match status" value="1"/>
</dbReference>
<keyword evidence="4" id="KW-1185">Reference proteome</keyword>
<sequence>MPVVIVGAGPTGLTAAALLGRYGVECLVLERWDSVYPRPRAVHLDDEVHRILGRLGLAGEFAAISRPCHGLRLLDPDLRVLAEFRRSPGAGRHGYPEANMFDQPDLEHLLRTHLETIGAVTLRGDTEVTGIRQDGTGVRVETTDRGTGERETIHAGYVLGCDGANSRTRTAIGATMADLNFDQRWLVVDIATTADLGQWQGVHQVCDPARAATYMRIGETRHRWEFRLLAGEAGEDFRDPDRLHPLIAPWIRHIPADDLEIVRVAEYTFRARVADRWRDRRVFLLGDAAHLTPPFIGQGMGAGLRDAVNLAWKLAGVLDGTLPESALGTYEAERKPHARAMIRRAVLVGRAMTDGGRLGDLIRRAVAPRLTGRVLGSETPALSRSALVVRPRLRRTLAGRLCPNALLDDGRRFDDVADGRFAVVTADVPSDAERAAVEERGAVLVTTRSSGELHRWLRTGTAVVRPDGTVLSTSGRLGRALPRLTPDSR</sequence>
<reference evidence="3 4" key="1">
    <citation type="submission" date="2014-05" db="EMBL/GenBank/DDBJ databases">
        <title>Draft genome sequence of Amycolatopsis rifamycinica DSM 46095.</title>
        <authorList>
            <person name="Lal R."/>
            <person name="Saxena A."/>
            <person name="Kumari R."/>
            <person name="Mukherjee U."/>
            <person name="Singh P."/>
            <person name="Sangwan N."/>
            <person name="Mahato N.K."/>
        </authorList>
    </citation>
    <scope>NUCLEOTIDE SEQUENCE [LARGE SCALE GENOMIC DNA]</scope>
    <source>
        <strain evidence="3 4">DSM 46095</strain>
    </source>
</reference>
<dbReference type="GO" id="GO:0008688">
    <property type="term" value="F:3-(3-hydroxyphenyl)propionate hydroxylase activity"/>
    <property type="evidence" value="ECO:0007669"/>
    <property type="project" value="TreeGrafter"/>
</dbReference>
<dbReference type="PANTHER" id="PTHR43476">
    <property type="entry name" value="3-(3-HYDROXY-PHENYL)PROPIONATE/3-HYDROXYCINNAMIC ACID HYDROXYLASE"/>
    <property type="match status" value="1"/>
</dbReference>
<proteinExistence type="predicted"/>
<dbReference type="SUPFAM" id="SSF51905">
    <property type="entry name" value="FAD/NAD(P)-binding domain"/>
    <property type="match status" value="1"/>
</dbReference>
<evidence type="ECO:0000259" key="2">
    <source>
        <dbReference type="Pfam" id="PF01494"/>
    </source>
</evidence>
<evidence type="ECO:0000313" key="4">
    <source>
        <dbReference type="Proteomes" id="UP000027345"/>
    </source>
</evidence>
<dbReference type="InterPro" id="IPR036188">
    <property type="entry name" value="FAD/NAD-bd_sf"/>
</dbReference>
<feature type="domain" description="FAD-binding" evidence="2">
    <location>
        <begin position="2"/>
        <end position="345"/>
    </location>
</feature>
<evidence type="ECO:0000256" key="1">
    <source>
        <dbReference type="ARBA" id="ARBA00023002"/>
    </source>
</evidence>
<keyword evidence="1" id="KW-0560">Oxidoreductase</keyword>
<dbReference type="PRINTS" id="PR00420">
    <property type="entry name" value="RNGMNOXGNASE"/>
</dbReference>
<dbReference type="Proteomes" id="UP000027345">
    <property type="component" value="Unassembled WGS sequence"/>
</dbReference>
<dbReference type="AlphaFoldDB" id="A0A066U6Q5"/>
<dbReference type="NCBIfam" id="NF004829">
    <property type="entry name" value="PRK06183.1-3"/>
    <property type="match status" value="1"/>
</dbReference>
<name>A0A066U6Q5_9PSEU</name>
<dbReference type="InterPro" id="IPR050631">
    <property type="entry name" value="PheA/TfdB_FAD_monoxygenase"/>
</dbReference>
<dbReference type="EMBL" id="JMQI01000027">
    <property type="protein sequence ID" value="KDN21542.1"/>
    <property type="molecule type" value="Genomic_DNA"/>
</dbReference>
<dbReference type="Gene3D" id="3.30.9.10">
    <property type="entry name" value="D-Amino Acid Oxidase, subunit A, domain 2"/>
    <property type="match status" value="1"/>
</dbReference>
<evidence type="ECO:0000313" key="3">
    <source>
        <dbReference type="EMBL" id="KDN21542.1"/>
    </source>
</evidence>
<dbReference type="InterPro" id="IPR002938">
    <property type="entry name" value="FAD-bd"/>
</dbReference>